<dbReference type="EMBL" id="PJQM01000973">
    <property type="protein sequence ID" value="RCI03563.1"/>
    <property type="molecule type" value="Genomic_DNA"/>
</dbReference>
<evidence type="ECO:0000313" key="3">
    <source>
        <dbReference type="Proteomes" id="UP000253551"/>
    </source>
</evidence>
<sequence>MKEKDLFLYAFDIKTFCLFFLLFYLIPYPIYRLIAHRFQWETNPKSASRHWSDLLDGLSYGLLLFTFGNYANTLSWITVAAFYPSLFGYALIAELPFTKTSLPNIKHWPRGMWIVFLIALSVILVFAGYHIYLGSLLPPPFLLYYVSGLLVPISILMSSFALSTEINSNWIRARLSGWRNQTNGEERTQLLTNAFHNPYSSKIVIHLHHWQIFYSLAFFTRFDHPVSQVGAGIVLACYMEGVCAYGFDRLVNDG</sequence>
<feature type="transmembrane region" description="Helical" evidence="1">
    <location>
        <begin position="74"/>
        <end position="92"/>
    </location>
</feature>
<keyword evidence="1" id="KW-0472">Membrane</keyword>
<proteinExistence type="predicted"/>
<dbReference type="OrthoDB" id="441660at2759"/>
<accession>A0A367KMV8</accession>
<dbReference type="AlphaFoldDB" id="A0A367KMV8"/>
<name>A0A367KMV8_RHIST</name>
<keyword evidence="1" id="KW-1133">Transmembrane helix</keyword>
<organism evidence="2 3">
    <name type="scientific">Rhizopus stolonifer</name>
    <name type="common">Rhizopus nigricans</name>
    <dbReference type="NCBI Taxonomy" id="4846"/>
    <lineage>
        <taxon>Eukaryota</taxon>
        <taxon>Fungi</taxon>
        <taxon>Fungi incertae sedis</taxon>
        <taxon>Mucoromycota</taxon>
        <taxon>Mucoromycotina</taxon>
        <taxon>Mucoromycetes</taxon>
        <taxon>Mucorales</taxon>
        <taxon>Mucorineae</taxon>
        <taxon>Rhizopodaceae</taxon>
        <taxon>Rhizopus</taxon>
    </lineage>
</organism>
<comment type="caution">
    <text evidence="2">The sequence shown here is derived from an EMBL/GenBank/DDBJ whole genome shotgun (WGS) entry which is preliminary data.</text>
</comment>
<keyword evidence="1" id="KW-0812">Transmembrane</keyword>
<reference evidence="2 3" key="1">
    <citation type="journal article" date="2018" name="G3 (Bethesda)">
        <title>Phylogenetic and Phylogenomic Definition of Rhizopus Species.</title>
        <authorList>
            <person name="Gryganskyi A.P."/>
            <person name="Golan J."/>
            <person name="Dolatabadi S."/>
            <person name="Mondo S."/>
            <person name="Robb S."/>
            <person name="Idnurm A."/>
            <person name="Muszewska A."/>
            <person name="Steczkiewicz K."/>
            <person name="Masonjones S."/>
            <person name="Liao H.L."/>
            <person name="Gajdeczka M.T."/>
            <person name="Anike F."/>
            <person name="Vuek A."/>
            <person name="Anishchenko I.M."/>
            <person name="Voigt K."/>
            <person name="de Hoog G.S."/>
            <person name="Smith M.E."/>
            <person name="Heitman J."/>
            <person name="Vilgalys R."/>
            <person name="Stajich J.E."/>
        </authorList>
    </citation>
    <scope>NUCLEOTIDE SEQUENCE [LARGE SCALE GENOMIC DNA]</scope>
    <source>
        <strain evidence="2 3">LSU 92-RS-03</strain>
    </source>
</reference>
<evidence type="ECO:0000313" key="2">
    <source>
        <dbReference type="EMBL" id="RCI03563.1"/>
    </source>
</evidence>
<protein>
    <submittedName>
        <fullName evidence="2">Uncharacterized protein</fullName>
    </submittedName>
</protein>
<feature type="transmembrane region" description="Helical" evidence="1">
    <location>
        <begin position="6"/>
        <end position="30"/>
    </location>
</feature>
<gene>
    <name evidence="2" type="ORF">CU098_012025</name>
</gene>
<feature type="transmembrane region" description="Helical" evidence="1">
    <location>
        <begin position="144"/>
        <end position="162"/>
    </location>
</feature>
<evidence type="ECO:0000256" key="1">
    <source>
        <dbReference type="SAM" id="Phobius"/>
    </source>
</evidence>
<dbReference type="Proteomes" id="UP000253551">
    <property type="component" value="Unassembled WGS sequence"/>
</dbReference>
<feature type="transmembrane region" description="Helical" evidence="1">
    <location>
        <begin position="113"/>
        <end position="132"/>
    </location>
</feature>
<keyword evidence="3" id="KW-1185">Reference proteome</keyword>